<feature type="compositionally biased region" description="Low complexity" evidence="2">
    <location>
        <begin position="83"/>
        <end position="95"/>
    </location>
</feature>
<keyword evidence="1" id="KW-0862">Zinc</keyword>
<dbReference type="OrthoDB" id="2122982at2759"/>
<feature type="region of interest" description="Disordered" evidence="2">
    <location>
        <begin position="58"/>
        <end position="133"/>
    </location>
</feature>
<gene>
    <name evidence="5" type="ORF">VOLCADRAFT_103541</name>
</gene>
<evidence type="ECO:0008006" key="7">
    <source>
        <dbReference type="Google" id="ProtNLM"/>
    </source>
</evidence>
<dbReference type="RefSeq" id="XP_002947609.1">
    <property type="nucleotide sequence ID" value="XM_002947563.1"/>
</dbReference>
<dbReference type="CDD" id="cd16494">
    <property type="entry name" value="RING-CH-C4HC3_ZSWM2"/>
    <property type="match status" value="1"/>
</dbReference>
<dbReference type="AlphaFoldDB" id="D8TML0"/>
<dbReference type="SUPFAM" id="SSF57850">
    <property type="entry name" value="RING/U-box"/>
    <property type="match status" value="1"/>
</dbReference>
<organism evidence="6">
    <name type="scientific">Volvox carteri f. nagariensis</name>
    <dbReference type="NCBI Taxonomy" id="3068"/>
    <lineage>
        <taxon>Eukaryota</taxon>
        <taxon>Viridiplantae</taxon>
        <taxon>Chlorophyta</taxon>
        <taxon>core chlorophytes</taxon>
        <taxon>Chlorophyceae</taxon>
        <taxon>CS clade</taxon>
        <taxon>Chlamydomonadales</taxon>
        <taxon>Volvocaceae</taxon>
        <taxon>Volvox</taxon>
    </lineage>
</organism>
<dbReference type="InParanoid" id="D8TML0"/>
<dbReference type="PANTHER" id="PTHR21540:SF0">
    <property type="entry name" value="PHD FAMILY PROTEIN"/>
    <property type="match status" value="1"/>
</dbReference>
<reference evidence="5 6" key="1">
    <citation type="journal article" date="2010" name="Science">
        <title>Genomic analysis of organismal complexity in the multicellular green alga Volvox carteri.</title>
        <authorList>
            <person name="Prochnik S.E."/>
            <person name="Umen J."/>
            <person name="Nedelcu A.M."/>
            <person name="Hallmann A."/>
            <person name="Miller S.M."/>
            <person name="Nishii I."/>
            <person name="Ferris P."/>
            <person name="Kuo A."/>
            <person name="Mitros T."/>
            <person name="Fritz-Laylin L.K."/>
            <person name="Hellsten U."/>
            <person name="Chapman J."/>
            <person name="Simakov O."/>
            <person name="Rensing S.A."/>
            <person name="Terry A."/>
            <person name="Pangilinan J."/>
            <person name="Kapitonov V."/>
            <person name="Jurka J."/>
            <person name="Salamov A."/>
            <person name="Shapiro H."/>
            <person name="Schmutz J."/>
            <person name="Grimwood J."/>
            <person name="Lindquist E."/>
            <person name="Lucas S."/>
            <person name="Grigoriev I.V."/>
            <person name="Schmitt R."/>
            <person name="Kirk D."/>
            <person name="Rokhsar D.S."/>
        </authorList>
    </citation>
    <scope>NUCLEOTIDE SEQUENCE [LARGE SCALE GENOMIC DNA]</scope>
    <source>
        <strain evidence="6">f. Nagariensis / Eve</strain>
    </source>
</reference>
<dbReference type="STRING" id="3068.D8TML0"/>
<keyword evidence="6" id="KW-1185">Reference proteome</keyword>
<feature type="domain" description="SWIM-type" evidence="4">
    <location>
        <begin position="198"/>
        <end position="230"/>
    </location>
</feature>
<dbReference type="Gene3D" id="3.30.40.10">
    <property type="entry name" value="Zinc/RING finger domain, C3HC4 (zinc finger)"/>
    <property type="match status" value="1"/>
</dbReference>
<dbReference type="PROSITE" id="PS50966">
    <property type="entry name" value="ZF_SWIM"/>
    <property type="match status" value="1"/>
</dbReference>
<dbReference type="Pfam" id="PF04434">
    <property type="entry name" value="SWIM"/>
    <property type="match status" value="1"/>
</dbReference>
<dbReference type="GO" id="GO:0008270">
    <property type="term" value="F:zinc ion binding"/>
    <property type="evidence" value="ECO:0007669"/>
    <property type="project" value="UniProtKB-KW"/>
</dbReference>
<evidence type="ECO:0000256" key="1">
    <source>
        <dbReference type="PROSITE-ProRule" id="PRU00175"/>
    </source>
</evidence>
<evidence type="ECO:0000259" key="4">
    <source>
        <dbReference type="PROSITE" id="PS50966"/>
    </source>
</evidence>
<dbReference type="InterPro" id="IPR039903">
    <property type="entry name" value="Zswim2"/>
</dbReference>
<feature type="compositionally biased region" description="Polar residues" evidence="2">
    <location>
        <begin position="103"/>
        <end position="112"/>
    </location>
</feature>
<dbReference type="KEGG" id="vcn:VOLCADRAFT_103541"/>
<feature type="compositionally biased region" description="Basic residues" evidence="2">
    <location>
        <begin position="70"/>
        <end position="81"/>
    </location>
</feature>
<name>D8TML0_VOLCA</name>
<dbReference type="InterPro" id="IPR007527">
    <property type="entry name" value="Znf_SWIM"/>
</dbReference>
<keyword evidence="1" id="KW-0479">Metal-binding</keyword>
<dbReference type="Proteomes" id="UP000001058">
    <property type="component" value="Unassembled WGS sequence"/>
</dbReference>
<dbReference type="GeneID" id="9620704"/>
<protein>
    <recommendedName>
        <fullName evidence="7">SWIM-type domain-containing protein</fullName>
    </recommendedName>
</protein>
<dbReference type="InterPro" id="IPR001841">
    <property type="entry name" value="Znf_RING"/>
</dbReference>
<evidence type="ECO:0000259" key="3">
    <source>
        <dbReference type="PROSITE" id="PS50089"/>
    </source>
</evidence>
<feature type="domain" description="RING-type" evidence="3">
    <location>
        <begin position="310"/>
        <end position="365"/>
    </location>
</feature>
<dbReference type="GO" id="GO:0061630">
    <property type="term" value="F:ubiquitin protein ligase activity"/>
    <property type="evidence" value="ECO:0007669"/>
    <property type="project" value="InterPro"/>
</dbReference>
<dbReference type="PANTHER" id="PTHR21540">
    <property type="entry name" value="RING FINGER AND SWIM DOMAIN-CONTAINING PROTEIN 2"/>
    <property type="match status" value="1"/>
</dbReference>
<dbReference type="eggNOG" id="ENOG502RZA9">
    <property type="taxonomic scope" value="Eukaryota"/>
</dbReference>
<dbReference type="PROSITE" id="PS50089">
    <property type="entry name" value="ZF_RING_2"/>
    <property type="match status" value="1"/>
</dbReference>
<proteinExistence type="predicted"/>
<accession>D8TML0</accession>
<evidence type="ECO:0000256" key="2">
    <source>
        <dbReference type="SAM" id="MobiDB-lite"/>
    </source>
</evidence>
<dbReference type="InterPro" id="IPR013083">
    <property type="entry name" value="Znf_RING/FYVE/PHD"/>
</dbReference>
<sequence length="446" mass="47257">MLYRLPSLLLNKTNQHRVNRLDVEKPKHFLVYSPLQIHLLQAMAPKRKKAQSIIDISLGSDSDDSLEDKKRRRASSTRRKPVASAADAEEALASSRDGGGEHPTSQCPSTGNADAPRGGKRKTKKAEAPEKEHRVDCMGRIAKYRSTPSREVYARIQRAMPGSAHRMFLVDSKQLSAPGSSDGPAQEFHVLGATGNVYTVVISRSPSCSCPDFAKGHLCKHVLFVMLRVLRQSPDNPVIWQKGLLTREVEEVLGPLAAAGSGTAAVDQSVLATELVRQRYAAVAGGSSSSGAAGAASGGGGVQRPVEGDCPICYEAMVAPSGGGRGAEANTFCMSCGNNMHKTCFDRWASSKRSSGQVVTCVYCRAAWGPPGASFVRGGAAGDTAAGSAGGSAGEYVNLSQYSDAHRNAPSLEELYGANAYFIRANNGDMSRREAARLHAAARGLA</sequence>
<dbReference type="EMBL" id="GL378328">
    <property type="protein sequence ID" value="EFJ51142.1"/>
    <property type="molecule type" value="Genomic_DNA"/>
</dbReference>
<evidence type="ECO:0000313" key="6">
    <source>
        <dbReference type="Proteomes" id="UP000001058"/>
    </source>
</evidence>
<keyword evidence="1" id="KW-0863">Zinc-finger</keyword>
<evidence type="ECO:0000313" key="5">
    <source>
        <dbReference type="EMBL" id="EFJ51142.1"/>
    </source>
</evidence>